<sequence>MASSEQIAREYYDKGMELIHSTNVELAIDNLNMALSIYEELDDAISYIWTMRGLAIAYGILGYDSKVLQKCLNALNYADKKGIQGAKHLFYTTICDRYMSLGDYDSAINYGKMALQDLEDHGTDFPNEPHSYMVACMNLAYSYLHIRRYPDAENYLKRAREIAKKNDMHHHDLSLSVLSANLHFHIGDEQYVYDHIDELVTFIKSSRITIQDYIQDLRLLIETFCGMKEFAKAEAVATSLESSATISNDVHMKLAAAQLYMMVYKLSGETEKYHNSCVKFAEGTIAVKEAEAAEHLLEMDTAIALSIADTPLDLL</sequence>
<dbReference type="SUPFAM" id="SSF48452">
    <property type="entry name" value="TPR-like"/>
    <property type="match status" value="1"/>
</dbReference>
<evidence type="ECO:0000313" key="2">
    <source>
        <dbReference type="Proteomes" id="UP000766246"/>
    </source>
</evidence>
<dbReference type="InterPro" id="IPR019734">
    <property type="entry name" value="TPR_rpt"/>
</dbReference>
<reference evidence="1" key="1">
    <citation type="submission" date="2019-04" db="EMBL/GenBank/DDBJ databases">
        <title>Evolution of Biomass-Degrading Anaerobic Consortia Revealed by Metagenomics.</title>
        <authorList>
            <person name="Peng X."/>
        </authorList>
    </citation>
    <scope>NUCLEOTIDE SEQUENCE</scope>
    <source>
        <strain evidence="1">SIG311</strain>
    </source>
</reference>
<dbReference type="EMBL" id="SVER01000023">
    <property type="protein sequence ID" value="MBE5920059.1"/>
    <property type="molecule type" value="Genomic_DNA"/>
</dbReference>
<protein>
    <recommendedName>
        <fullName evidence="3">MalT-like TPR region domain-containing protein</fullName>
    </recommendedName>
</protein>
<accession>A0A927UCZ4</accession>
<evidence type="ECO:0000313" key="1">
    <source>
        <dbReference type="EMBL" id="MBE5920059.1"/>
    </source>
</evidence>
<name>A0A927UCZ4_9FIRM</name>
<comment type="caution">
    <text evidence="1">The sequence shown here is derived from an EMBL/GenBank/DDBJ whole genome shotgun (WGS) entry which is preliminary data.</text>
</comment>
<organism evidence="1 2">
    <name type="scientific">Pseudobutyrivibrio ruminis</name>
    <dbReference type="NCBI Taxonomy" id="46206"/>
    <lineage>
        <taxon>Bacteria</taxon>
        <taxon>Bacillati</taxon>
        <taxon>Bacillota</taxon>
        <taxon>Clostridia</taxon>
        <taxon>Lachnospirales</taxon>
        <taxon>Lachnospiraceae</taxon>
        <taxon>Pseudobutyrivibrio</taxon>
    </lineage>
</organism>
<dbReference type="SMART" id="SM00028">
    <property type="entry name" value="TPR"/>
    <property type="match status" value="2"/>
</dbReference>
<dbReference type="AlphaFoldDB" id="A0A927UCZ4"/>
<proteinExistence type="predicted"/>
<gene>
    <name evidence="1" type="ORF">E7272_09470</name>
</gene>
<dbReference type="Gene3D" id="1.25.40.10">
    <property type="entry name" value="Tetratricopeptide repeat domain"/>
    <property type="match status" value="1"/>
</dbReference>
<dbReference type="Proteomes" id="UP000766246">
    <property type="component" value="Unassembled WGS sequence"/>
</dbReference>
<evidence type="ECO:0008006" key="3">
    <source>
        <dbReference type="Google" id="ProtNLM"/>
    </source>
</evidence>
<dbReference type="InterPro" id="IPR011990">
    <property type="entry name" value="TPR-like_helical_dom_sf"/>
</dbReference>